<protein>
    <submittedName>
        <fullName evidence="2">Uncharacterized protein</fullName>
    </submittedName>
</protein>
<comment type="caution">
    <text evidence="2">The sequence shown here is derived from an EMBL/GenBank/DDBJ whole genome shotgun (WGS) entry which is preliminary data.</text>
</comment>
<proteinExistence type="predicted"/>
<dbReference type="EMBL" id="JAWWNJ010000019">
    <property type="protein sequence ID" value="KAK7035753.1"/>
    <property type="molecule type" value="Genomic_DNA"/>
</dbReference>
<dbReference type="Proteomes" id="UP001362999">
    <property type="component" value="Unassembled WGS sequence"/>
</dbReference>
<name>A0AAW0CBL3_9AGAR</name>
<evidence type="ECO:0000313" key="2">
    <source>
        <dbReference type="EMBL" id="KAK7035753.1"/>
    </source>
</evidence>
<feature type="region of interest" description="Disordered" evidence="1">
    <location>
        <begin position="129"/>
        <end position="154"/>
    </location>
</feature>
<dbReference type="AlphaFoldDB" id="A0AAW0CBL3"/>
<keyword evidence="3" id="KW-1185">Reference proteome</keyword>
<gene>
    <name evidence="2" type="ORF">R3P38DRAFT_2908873</name>
</gene>
<evidence type="ECO:0000256" key="1">
    <source>
        <dbReference type="SAM" id="MobiDB-lite"/>
    </source>
</evidence>
<reference evidence="2 3" key="1">
    <citation type="journal article" date="2024" name="J Genomics">
        <title>Draft genome sequencing and assembly of Favolaschia claudopus CIRM-BRFM 2984 isolated from oak limbs.</title>
        <authorList>
            <person name="Navarro D."/>
            <person name="Drula E."/>
            <person name="Chaduli D."/>
            <person name="Cazenave R."/>
            <person name="Ahrendt S."/>
            <person name="Wang J."/>
            <person name="Lipzen A."/>
            <person name="Daum C."/>
            <person name="Barry K."/>
            <person name="Grigoriev I.V."/>
            <person name="Favel A."/>
            <person name="Rosso M.N."/>
            <person name="Martin F."/>
        </authorList>
    </citation>
    <scope>NUCLEOTIDE SEQUENCE [LARGE SCALE GENOMIC DNA]</scope>
    <source>
        <strain evidence="2 3">CIRM-BRFM 2984</strain>
    </source>
</reference>
<evidence type="ECO:0000313" key="3">
    <source>
        <dbReference type="Proteomes" id="UP001362999"/>
    </source>
</evidence>
<accession>A0AAW0CBL3</accession>
<sequence>MPVSHKPRRSMQPTVIVVGILLVMLLPHPLVLLLAQSSNPPEPARSRIQGRWAAVRQSLHLPPLSAHVKLRSNLPPLSLHPSSRFDLKRKRSLEESVERPFSFADAGPPPSLYFATDTIEIRGAEMAIKPISKTSKTSTKGRGKGRVRIAPQDR</sequence>
<organism evidence="2 3">
    <name type="scientific">Favolaschia claudopus</name>
    <dbReference type="NCBI Taxonomy" id="2862362"/>
    <lineage>
        <taxon>Eukaryota</taxon>
        <taxon>Fungi</taxon>
        <taxon>Dikarya</taxon>
        <taxon>Basidiomycota</taxon>
        <taxon>Agaricomycotina</taxon>
        <taxon>Agaricomycetes</taxon>
        <taxon>Agaricomycetidae</taxon>
        <taxon>Agaricales</taxon>
        <taxon>Marasmiineae</taxon>
        <taxon>Mycenaceae</taxon>
        <taxon>Favolaschia</taxon>
    </lineage>
</organism>